<gene>
    <name evidence="2" type="ORF">DEH80_02105</name>
</gene>
<dbReference type="AlphaFoldDB" id="A0A363UPI4"/>
<dbReference type="EMBL" id="QEQK01000002">
    <property type="protein sequence ID" value="PWN57317.1"/>
    <property type="molecule type" value="Genomic_DNA"/>
</dbReference>
<comment type="caution">
    <text evidence="2">The sequence shown here is derived from an EMBL/GenBank/DDBJ whole genome shotgun (WGS) entry which is preliminary data.</text>
</comment>
<keyword evidence="3" id="KW-1185">Reference proteome</keyword>
<sequence length="181" mass="17698">MAQGTAVPDAEDGKKQVTELSKSARVCFSRGSLSQANQATLAAAESSGQLAGFSINPQGELEPIQAASDNWFSKRRLKAELKKRANAGQAVQLMSSLCGNETAVTTPESADPTQLSKVGGSGSPGATSTVAGAGGAGGAATAASTSGLLVTGGLVGVGVLGVVVIGSALDDDSGSTVSTTD</sequence>
<evidence type="ECO:0000313" key="2">
    <source>
        <dbReference type="EMBL" id="PWN57317.1"/>
    </source>
</evidence>
<feature type="region of interest" description="Disordered" evidence="1">
    <location>
        <begin position="103"/>
        <end position="126"/>
    </location>
</feature>
<name>A0A363UPI4_9GAMM</name>
<proteinExistence type="predicted"/>
<evidence type="ECO:0000313" key="3">
    <source>
        <dbReference type="Proteomes" id="UP000251800"/>
    </source>
</evidence>
<reference evidence="2 3" key="1">
    <citation type="submission" date="2018-05" db="EMBL/GenBank/DDBJ databases">
        <title>Abyssibacter profundi OUC007T gen. nov., sp. nov, a marine bacterium isolated from seawater of the Mariana Trench.</title>
        <authorList>
            <person name="Zhou S."/>
        </authorList>
    </citation>
    <scope>NUCLEOTIDE SEQUENCE [LARGE SCALE GENOMIC DNA]</scope>
    <source>
        <strain evidence="2 3">OUC007</strain>
    </source>
</reference>
<feature type="compositionally biased region" description="Polar residues" evidence="1">
    <location>
        <begin position="103"/>
        <end position="116"/>
    </location>
</feature>
<protein>
    <submittedName>
        <fullName evidence="2">Uncharacterized protein</fullName>
    </submittedName>
</protein>
<dbReference type="Proteomes" id="UP000251800">
    <property type="component" value="Unassembled WGS sequence"/>
</dbReference>
<evidence type="ECO:0000256" key="1">
    <source>
        <dbReference type="SAM" id="MobiDB-lite"/>
    </source>
</evidence>
<organism evidence="2 3">
    <name type="scientific">Abyssibacter profundi</name>
    <dbReference type="NCBI Taxonomy" id="2182787"/>
    <lineage>
        <taxon>Bacteria</taxon>
        <taxon>Pseudomonadati</taxon>
        <taxon>Pseudomonadota</taxon>
        <taxon>Gammaproteobacteria</taxon>
        <taxon>Chromatiales</taxon>
        <taxon>Oceanococcaceae</taxon>
        <taxon>Abyssibacter</taxon>
    </lineage>
</organism>
<accession>A0A363UPI4</accession>